<feature type="region of interest" description="Disordered" evidence="1">
    <location>
        <begin position="1"/>
        <end position="26"/>
    </location>
</feature>
<organism evidence="2">
    <name type="scientific">Mycolicibacterium gilvum (strain PYR-GCK)</name>
    <name type="common">Mycobacterium gilvum (strain PYR-GCK)</name>
    <dbReference type="NCBI Taxonomy" id="350054"/>
    <lineage>
        <taxon>Bacteria</taxon>
        <taxon>Bacillati</taxon>
        <taxon>Actinomycetota</taxon>
        <taxon>Actinomycetes</taxon>
        <taxon>Mycobacteriales</taxon>
        <taxon>Mycobacteriaceae</taxon>
        <taxon>Mycolicibacterium</taxon>
    </lineage>
</organism>
<reference evidence="2" key="2">
    <citation type="journal article" date="2013" name="PLoS ONE">
        <title>A Gene Expression Study of the Activities of Aromatic Ring-Cleavage Dioxygenases in Mycobacterium gilvum PYR-GCK to Changes in Salinity and pH during Pyrene Degradation.</title>
        <authorList>
            <person name="Badejo A.C."/>
            <person name="Badejo A.O."/>
            <person name="Shin K.H."/>
            <person name="Chai Y.G."/>
        </authorList>
    </citation>
    <scope>NUCLEOTIDE SEQUENCE [LARGE SCALE GENOMIC DNA]</scope>
    <source>
        <strain evidence="2">PYR-GCK</strain>
    </source>
</reference>
<evidence type="ECO:0000313" key="2">
    <source>
        <dbReference type="EMBL" id="ABP44740.1"/>
    </source>
</evidence>
<dbReference type="HOGENOM" id="CLU_2001330_0_0_11"/>
<dbReference type="STRING" id="350054.Mflv_2262"/>
<proteinExistence type="predicted"/>
<name>A4T8Q6_MYCGI</name>
<dbReference type="EMBL" id="CP000656">
    <property type="protein sequence ID" value="ABP44740.1"/>
    <property type="molecule type" value="Genomic_DNA"/>
</dbReference>
<evidence type="ECO:0000256" key="1">
    <source>
        <dbReference type="SAM" id="MobiDB-lite"/>
    </source>
</evidence>
<protein>
    <submittedName>
        <fullName evidence="2">Uncharacterized protein</fullName>
    </submittedName>
</protein>
<feature type="region of interest" description="Disordered" evidence="1">
    <location>
        <begin position="75"/>
        <end position="124"/>
    </location>
</feature>
<reference evidence="2" key="1">
    <citation type="submission" date="2007-04" db="EMBL/GenBank/DDBJ databases">
        <authorList>
            <consortium name="US DOE Joint Genome Institute"/>
            <person name="Copeland A."/>
            <person name="Lucas S."/>
            <person name="Lapidus A."/>
            <person name="Barry K."/>
            <person name="Detter J.C."/>
            <person name="Glavina del Rio T."/>
            <person name="Hammon N."/>
            <person name="Israni S."/>
            <person name="Dalin E."/>
            <person name="Tice H."/>
            <person name="Pitluck S."/>
            <person name="Chain P."/>
            <person name="Malfatti S."/>
            <person name="Shin M."/>
            <person name="Vergez L."/>
            <person name="Schmutz J."/>
            <person name="Larimer F."/>
            <person name="Land M."/>
            <person name="Hauser L."/>
            <person name="Kyrpides N."/>
            <person name="Mikhailova N."/>
            <person name="Miller C."/>
            <person name="Richardson P."/>
        </authorList>
    </citation>
    <scope>NUCLEOTIDE SEQUENCE</scope>
    <source>
        <strain evidence="2">PYR-GCK</strain>
    </source>
</reference>
<dbReference type="KEGG" id="mgi:Mflv_2262"/>
<dbReference type="AlphaFoldDB" id="A4T8Q6"/>
<sequence length="124" mass="12552">MAGQAPRATASTAGPAQPGSRCSGFLTSLSHAGTVTATAPHALPVLSGDGYTHFRTTSAAGQGPDFSVDDSVIMQGEQRAPEVTAGGHRSTRRSTHAPLSRAAGLRHRASPNLGRMQPAGGHTA</sequence>
<gene>
    <name evidence="2" type="ordered locus">Mflv_2262</name>
</gene>
<accession>A4T8Q6</accession>